<dbReference type="PANTHER" id="PTHR37305:SF1">
    <property type="entry name" value="MEMBRANE PROTEIN"/>
    <property type="match status" value="1"/>
</dbReference>
<sequence>MGHLYRQEIFKLFKRTSTFICIIALIFQNVGFAITSKLYSKFFIPKELFVSNYATTYLITLVMIGVTATNVASEFGYHTINNIIYQGYSRQFILISKWLAVLTYSFLLYTIASVVTLLNKFLFFRTTYSLTDQLKDGSQQLWQYWVSTLFANFVTLWLLLSVVFLLAAALKSGVTAVIVGITGYFALSIIGRIMFQTIQKWEPLKWNPINFMNYPTQLAAPDSLSQLTRLTNTQLLIGNLLYILIFLLLGLYLFSKKEI</sequence>
<dbReference type="AlphaFoldDB" id="A0A0R1SBN6"/>
<feature type="transmembrane region" description="Helical" evidence="1">
    <location>
        <begin position="235"/>
        <end position="254"/>
    </location>
</feature>
<feature type="transmembrane region" description="Helical" evidence="1">
    <location>
        <begin position="54"/>
        <end position="77"/>
    </location>
</feature>
<reference evidence="2 3" key="1">
    <citation type="journal article" date="2015" name="Genome Announc.">
        <title>Expanding the biotechnology potential of lactobacilli through comparative genomics of 213 strains and associated genera.</title>
        <authorList>
            <person name="Sun Z."/>
            <person name="Harris H.M."/>
            <person name="McCann A."/>
            <person name="Guo C."/>
            <person name="Argimon S."/>
            <person name="Zhang W."/>
            <person name="Yang X."/>
            <person name="Jeffery I.B."/>
            <person name="Cooney J.C."/>
            <person name="Kagawa T.F."/>
            <person name="Liu W."/>
            <person name="Song Y."/>
            <person name="Salvetti E."/>
            <person name="Wrobel A."/>
            <person name="Rasinkangas P."/>
            <person name="Parkhill J."/>
            <person name="Rea M.C."/>
            <person name="O'Sullivan O."/>
            <person name="Ritari J."/>
            <person name="Douillard F.P."/>
            <person name="Paul Ross R."/>
            <person name="Yang R."/>
            <person name="Briner A.E."/>
            <person name="Felis G.E."/>
            <person name="de Vos W.M."/>
            <person name="Barrangou R."/>
            <person name="Klaenhammer T.R."/>
            <person name="Caufield P.W."/>
            <person name="Cui Y."/>
            <person name="Zhang H."/>
            <person name="O'Toole P.W."/>
        </authorList>
    </citation>
    <scope>NUCLEOTIDE SEQUENCE [LARGE SCALE GENOMIC DNA]</scope>
    <source>
        <strain evidence="2 3">DSM 14421</strain>
    </source>
</reference>
<keyword evidence="1" id="KW-1133">Transmembrane helix</keyword>
<protein>
    <submittedName>
        <fullName evidence="2">Putative membrane spanning protein</fullName>
    </submittedName>
</protein>
<evidence type="ECO:0000313" key="3">
    <source>
        <dbReference type="Proteomes" id="UP000052013"/>
    </source>
</evidence>
<feature type="transmembrane region" description="Helical" evidence="1">
    <location>
        <begin position="174"/>
        <end position="195"/>
    </location>
</feature>
<feature type="transmembrane region" description="Helical" evidence="1">
    <location>
        <begin position="98"/>
        <end position="122"/>
    </location>
</feature>
<dbReference type="Proteomes" id="UP000052013">
    <property type="component" value="Unassembled WGS sequence"/>
</dbReference>
<dbReference type="GO" id="GO:0140359">
    <property type="term" value="F:ABC-type transporter activity"/>
    <property type="evidence" value="ECO:0007669"/>
    <property type="project" value="InterPro"/>
</dbReference>
<proteinExistence type="predicted"/>
<keyword evidence="1" id="KW-0472">Membrane</keyword>
<organism evidence="2 3">
    <name type="scientific">Lentilactobacillus diolivorans DSM 14421</name>
    <dbReference type="NCBI Taxonomy" id="1423739"/>
    <lineage>
        <taxon>Bacteria</taxon>
        <taxon>Bacillati</taxon>
        <taxon>Bacillota</taxon>
        <taxon>Bacilli</taxon>
        <taxon>Lactobacillales</taxon>
        <taxon>Lactobacillaceae</taxon>
        <taxon>Lentilactobacillus</taxon>
    </lineage>
</organism>
<dbReference type="PANTHER" id="PTHR37305">
    <property type="entry name" value="INTEGRAL MEMBRANE PROTEIN-RELATED"/>
    <property type="match status" value="1"/>
</dbReference>
<accession>A0A0R1SBN6</accession>
<name>A0A0R1SBN6_9LACO</name>
<feature type="transmembrane region" description="Helical" evidence="1">
    <location>
        <begin position="12"/>
        <end position="34"/>
    </location>
</feature>
<dbReference type="RefSeq" id="WP_057864406.1">
    <property type="nucleotide sequence ID" value="NZ_AZEY01000041.1"/>
</dbReference>
<comment type="caution">
    <text evidence="2">The sequence shown here is derived from an EMBL/GenBank/DDBJ whole genome shotgun (WGS) entry which is preliminary data.</text>
</comment>
<dbReference type="EMBL" id="AZEY01000041">
    <property type="protein sequence ID" value="KRL66535.1"/>
    <property type="molecule type" value="Genomic_DNA"/>
</dbReference>
<dbReference type="STRING" id="1423739.FC85_GL002843"/>
<dbReference type="PATRIC" id="fig|1423739.3.peg.2955"/>
<dbReference type="GO" id="GO:0005886">
    <property type="term" value="C:plasma membrane"/>
    <property type="evidence" value="ECO:0007669"/>
    <property type="project" value="UniProtKB-SubCell"/>
</dbReference>
<keyword evidence="1" id="KW-0812">Transmembrane</keyword>
<gene>
    <name evidence="2" type="ORF">FC85_GL002843</name>
</gene>
<evidence type="ECO:0000313" key="2">
    <source>
        <dbReference type="EMBL" id="KRL66535.1"/>
    </source>
</evidence>
<feature type="transmembrane region" description="Helical" evidence="1">
    <location>
        <begin position="142"/>
        <end position="167"/>
    </location>
</feature>
<evidence type="ECO:0000256" key="1">
    <source>
        <dbReference type="SAM" id="Phobius"/>
    </source>
</evidence>